<keyword evidence="1" id="KW-1133">Transmembrane helix</keyword>
<protein>
    <submittedName>
        <fullName evidence="2">Uncharacterized protein</fullName>
    </submittedName>
</protein>
<feature type="transmembrane region" description="Helical" evidence="1">
    <location>
        <begin position="79"/>
        <end position="97"/>
    </location>
</feature>
<accession>A0A0J7YQS2</accession>
<dbReference type="EMBL" id="KQ107888">
    <property type="protein sequence ID" value="KMS65488.1"/>
    <property type="molecule type" value="Genomic_DNA"/>
</dbReference>
<gene>
    <name evidence="2" type="ORF">BVRB_035490</name>
</gene>
<keyword evidence="1" id="KW-0472">Membrane</keyword>
<dbReference type="Proteomes" id="UP000035740">
    <property type="component" value="Unassembled WGS sequence"/>
</dbReference>
<sequence>LLTVSHLDKGHDYFFYACIVTTLFLSEGSAVAANSTISVALPKSLRGLTLFFNTFLQLMFQSAVQAIPQACDWSVSTKFKILGVILYLVCFVIFFGTQKTILGRSQAKSAPDEISVGARCPPAKCLEGNDAAPVYGA</sequence>
<evidence type="ECO:0000313" key="3">
    <source>
        <dbReference type="Proteomes" id="UP000035740"/>
    </source>
</evidence>
<evidence type="ECO:0000256" key="1">
    <source>
        <dbReference type="SAM" id="Phobius"/>
    </source>
</evidence>
<dbReference type="AlphaFoldDB" id="A0A0J7YQS2"/>
<evidence type="ECO:0000313" key="2">
    <source>
        <dbReference type="EMBL" id="KMS65488.1"/>
    </source>
</evidence>
<proteinExistence type="predicted"/>
<name>A0A0J7YQS2_BETVV</name>
<keyword evidence="1" id="KW-0812">Transmembrane</keyword>
<organism evidence="2 3">
    <name type="scientific">Beta vulgaris subsp. vulgaris</name>
    <name type="common">Beet</name>
    <dbReference type="NCBI Taxonomy" id="3555"/>
    <lineage>
        <taxon>Eukaryota</taxon>
        <taxon>Viridiplantae</taxon>
        <taxon>Streptophyta</taxon>
        <taxon>Embryophyta</taxon>
        <taxon>Tracheophyta</taxon>
        <taxon>Spermatophyta</taxon>
        <taxon>Magnoliopsida</taxon>
        <taxon>eudicotyledons</taxon>
        <taxon>Gunneridae</taxon>
        <taxon>Pentapetalae</taxon>
        <taxon>Caryophyllales</taxon>
        <taxon>Chenopodiaceae</taxon>
        <taxon>Betoideae</taxon>
        <taxon>Beta</taxon>
    </lineage>
</organism>
<feature type="non-terminal residue" evidence="2">
    <location>
        <position position="1"/>
    </location>
</feature>
<keyword evidence="3" id="KW-1185">Reference proteome</keyword>
<reference evidence="2 3" key="1">
    <citation type="journal article" date="2014" name="Nature">
        <title>The genome of the recently domesticated crop plant sugar beet (Beta vulgaris).</title>
        <authorList>
            <person name="Dohm J.C."/>
            <person name="Minoche A.E."/>
            <person name="Holtgrawe D."/>
            <person name="Capella-Gutierrez S."/>
            <person name="Zakrzewski F."/>
            <person name="Tafer H."/>
            <person name="Rupp O."/>
            <person name="Sorensen T.R."/>
            <person name="Stracke R."/>
            <person name="Reinhardt R."/>
            <person name="Goesmann A."/>
            <person name="Kraft T."/>
            <person name="Schulz B."/>
            <person name="Stadler P.F."/>
            <person name="Schmidt T."/>
            <person name="Gabaldon T."/>
            <person name="Lehrach H."/>
            <person name="Weisshaar B."/>
            <person name="Himmelbauer H."/>
        </authorList>
    </citation>
    <scope>NUCLEOTIDE SEQUENCE [LARGE SCALE GENOMIC DNA]</scope>
    <source>
        <tissue evidence="2">Taproot</tissue>
    </source>
</reference>
<feature type="transmembrane region" description="Helical" evidence="1">
    <location>
        <begin position="13"/>
        <end position="33"/>
    </location>
</feature>
<feature type="transmembrane region" description="Helical" evidence="1">
    <location>
        <begin position="45"/>
        <end position="67"/>
    </location>
</feature>